<organism evidence="1 2">
    <name type="scientific">Polypterus senegalus</name>
    <name type="common">Senegal bichir</name>
    <dbReference type="NCBI Taxonomy" id="55291"/>
    <lineage>
        <taxon>Eukaryota</taxon>
        <taxon>Metazoa</taxon>
        <taxon>Chordata</taxon>
        <taxon>Craniata</taxon>
        <taxon>Vertebrata</taxon>
        <taxon>Euteleostomi</taxon>
        <taxon>Actinopterygii</taxon>
        <taxon>Polypteriformes</taxon>
        <taxon>Polypteridae</taxon>
        <taxon>Polypterus</taxon>
    </lineage>
</organism>
<feature type="non-terminal residue" evidence="1">
    <location>
        <position position="1"/>
    </location>
</feature>
<accession>A0ABS2Z0D6</accession>
<gene>
    <name evidence="1" type="primary">Gvinp1_0</name>
    <name evidence="1" type="ORF">GTO92_0008353</name>
</gene>
<keyword evidence="2" id="KW-1185">Reference proteome</keyword>
<proteinExistence type="predicted"/>
<feature type="non-terminal residue" evidence="1">
    <location>
        <position position="128"/>
    </location>
</feature>
<evidence type="ECO:0000313" key="2">
    <source>
        <dbReference type="Proteomes" id="UP001166052"/>
    </source>
</evidence>
<name>A0ABS2Z0D6_POLSE</name>
<reference evidence="1" key="1">
    <citation type="journal article" date="2021" name="Cell">
        <title>Tracing the genetic footprints of vertebrate landing in non-teleost ray-finned fishes.</title>
        <authorList>
            <person name="Bi X."/>
            <person name="Wang K."/>
            <person name="Yang L."/>
            <person name="Pan H."/>
            <person name="Jiang H."/>
            <person name="Wei Q."/>
            <person name="Fang M."/>
            <person name="Yu H."/>
            <person name="Zhu C."/>
            <person name="Cai Y."/>
            <person name="He Y."/>
            <person name="Gan X."/>
            <person name="Zeng H."/>
            <person name="Yu D."/>
            <person name="Zhu Y."/>
            <person name="Jiang H."/>
            <person name="Qiu Q."/>
            <person name="Yang H."/>
            <person name="Zhang Y.E."/>
            <person name="Wang W."/>
            <person name="Zhu M."/>
            <person name="He S."/>
            <person name="Zhang G."/>
        </authorList>
    </citation>
    <scope>NUCLEOTIDE SEQUENCE</scope>
    <source>
        <strain evidence="1">Bchr_001</strain>
    </source>
</reference>
<dbReference type="Proteomes" id="UP001166052">
    <property type="component" value="Unassembled WGS sequence"/>
</dbReference>
<dbReference type="PANTHER" id="PTHR22796:SF6">
    <property type="entry name" value="INTERFERON-INDUCED VERY LARGE GTPASE 1-RELATED"/>
    <property type="match status" value="1"/>
</dbReference>
<comment type="caution">
    <text evidence="1">The sequence shown here is derived from an EMBL/GenBank/DDBJ whole genome shotgun (WGS) entry which is preliminary data.</text>
</comment>
<evidence type="ECO:0000313" key="1">
    <source>
        <dbReference type="EMBL" id="MBN3291696.1"/>
    </source>
</evidence>
<sequence>FQIYCSGASAATVLADCITQELKKSTICGIKWYKTDRLVTDICSSLVTSDCCLVLSEDNKIPYRDYRQAGPEYACWSITSDKSLQPFWKWFVYHFEADLEKKFNGRLTDIPDHWKTITKENVIEALKT</sequence>
<dbReference type="PANTHER" id="PTHR22796">
    <property type="entry name" value="URG4-RELATED"/>
    <property type="match status" value="1"/>
</dbReference>
<protein>
    <submittedName>
        <fullName evidence="1">GVIN1 GTPase</fullName>
    </submittedName>
</protein>
<dbReference type="EMBL" id="JAAWVN010013548">
    <property type="protein sequence ID" value="MBN3291696.1"/>
    <property type="molecule type" value="Genomic_DNA"/>
</dbReference>